<evidence type="ECO:0000313" key="7">
    <source>
        <dbReference type="Proteomes" id="UP001230253"/>
    </source>
</evidence>
<dbReference type="PROSITE" id="PS51077">
    <property type="entry name" value="HTH_ICLR"/>
    <property type="match status" value="1"/>
</dbReference>
<dbReference type="InterPro" id="IPR029016">
    <property type="entry name" value="GAF-like_dom_sf"/>
</dbReference>
<dbReference type="RefSeq" id="WP_307155474.1">
    <property type="nucleotide sequence ID" value="NZ_JAUSUK010000002.1"/>
</dbReference>
<dbReference type="InterPro" id="IPR050707">
    <property type="entry name" value="HTH_MetabolicPath_Reg"/>
</dbReference>
<dbReference type="SUPFAM" id="SSF46785">
    <property type="entry name" value="Winged helix' DNA-binding domain"/>
    <property type="match status" value="1"/>
</dbReference>
<dbReference type="InterPro" id="IPR036390">
    <property type="entry name" value="WH_DNA-bd_sf"/>
</dbReference>
<keyword evidence="2 6" id="KW-0238">DNA-binding</keyword>
<dbReference type="PANTHER" id="PTHR30136:SF39">
    <property type="entry name" value="TRANSCRIPTIONAL REGULATORY PROTEIN"/>
    <property type="match status" value="1"/>
</dbReference>
<dbReference type="SMART" id="SM00346">
    <property type="entry name" value="HTH_ICLR"/>
    <property type="match status" value="1"/>
</dbReference>
<dbReference type="Gene3D" id="3.30.450.40">
    <property type="match status" value="2"/>
</dbReference>
<dbReference type="Pfam" id="PF09339">
    <property type="entry name" value="HTH_IclR"/>
    <property type="match status" value="1"/>
</dbReference>
<evidence type="ECO:0000259" key="5">
    <source>
        <dbReference type="PROSITE" id="PS51078"/>
    </source>
</evidence>
<keyword evidence="1" id="KW-0805">Transcription regulation</keyword>
<keyword evidence="7" id="KW-1185">Reference proteome</keyword>
<gene>
    <name evidence="6" type="ORF">J2R99_003310</name>
</gene>
<name>A0ABU0CBY4_9BRAD</name>
<reference evidence="6 7" key="1">
    <citation type="submission" date="2023-07" db="EMBL/GenBank/DDBJ databases">
        <title>Genomic Encyclopedia of Type Strains, Phase IV (KMG-IV): sequencing the most valuable type-strain genomes for metagenomic binning, comparative biology and taxonomic classification.</title>
        <authorList>
            <person name="Goeker M."/>
        </authorList>
    </citation>
    <scope>NUCLEOTIDE SEQUENCE [LARGE SCALE GENOMIC DNA]</scope>
    <source>
        <strain evidence="6 7">DSM 11549</strain>
    </source>
</reference>
<dbReference type="InterPro" id="IPR005471">
    <property type="entry name" value="Tscrpt_reg_IclR_N"/>
</dbReference>
<dbReference type="Pfam" id="PF01614">
    <property type="entry name" value="IclR_C"/>
    <property type="match status" value="2"/>
</dbReference>
<feature type="domain" description="IclR-ED" evidence="5">
    <location>
        <begin position="79"/>
        <end position="236"/>
    </location>
</feature>
<dbReference type="GO" id="GO:0003677">
    <property type="term" value="F:DNA binding"/>
    <property type="evidence" value="ECO:0007669"/>
    <property type="project" value="UniProtKB-KW"/>
</dbReference>
<dbReference type="PANTHER" id="PTHR30136">
    <property type="entry name" value="HELIX-TURN-HELIX TRANSCRIPTIONAL REGULATOR, ICLR FAMILY"/>
    <property type="match status" value="1"/>
</dbReference>
<dbReference type="EMBL" id="JAUSUK010000002">
    <property type="protein sequence ID" value="MDQ0327441.1"/>
    <property type="molecule type" value="Genomic_DNA"/>
</dbReference>
<protein>
    <submittedName>
        <fullName evidence="6">DNA-binding IclR family transcriptional regulator</fullName>
    </submittedName>
</protein>
<dbReference type="SUPFAM" id="SSF55781">
    <property type="entry name" value="GAF domain-like"/>
    <property type="match status" value="1"/>
</dbReference>
<dbReference type="PROSITE" id="PS51078">
    <property type="entry name" value="ICLR_ED"/>
    <property type="match status" value="1"/>
</dbReference>
<keyword evidence="3" id="KW-0804">Transcription</keyword>
<evidence type="ECO:0000256" key="1">
    <source>
        <dbReference type="ARBA" id="ARBA00023015"/>
    </source>
</evidence>
<organism evidence="6 7">
    <name type="scientific">Rhodopseudomonas julia</name>
    <dbReference type="NCBI Taxonomy" id="200617"/>
    <lineage>
        <taxon>Bacteria</taxon>
        <taxon>Pseudomonadati</taxon>
        <taxon>Pseudomonadota</taxon>
        <taxon>Alphaproteobacteria</taxon>
        <taxon>Hyphomicrobiales</taxon>
        <taxon>Nitrobacteraceae</taxon>
        <taxon>Rhodopseudomonas</taxon>
    </lineage>
</organism>
<comment type="caution">
    <text evidence="6">The sequence shown here is derived from an EMBL/GenBank/DDBJ whole genome shotgun (WGS) entry which is preliminary data.</text>
</comment>
<sequence length="237" mass="26266">MAAAENGDSGDAGQRGVEAVERAFRILACFDEGELTLTLAELARRTGLYKSTILRLCVSLERFGYIARQPDGRYRLGATVWRLGARYRQNFTAADLIRPELRRLAETVGETASFYVRDGDSRVCLYRHEPDRAIRHHIVEGARMPLTAGAASHLLLAWTEDDPRYREIRREGHAISLGERDSDIAAIAVPVFSPDGNLRGALAISGLITRFDDARRGTVLVALKESAERIGRQKTAS</sequence>
<dbReference type="Proteomes" id="UP001230253">
    <property type="component" value="Unassembled WGS sequence"/>
</dbReference>
<proteinExistence type="predicted"/>
<evidence type="ECO:0000259" key="4">
    <source>
        <dbReference type="PROSITE" id="PS51077"/>
    </source>
</evidence>
<dbReference type="InterPro" id="IPR036388">
    <property type="entry name" value="WH-like_DNA-bd_sf"/>
</dbReference>
<dbReference type="InterPro" id="IPR014757">
    <property type="entry name" value="Tscrpt_reg_IclR_C"/>
</dbReference>
<evidence type="ECO:0000256" key="3">
    <source>
        <dbReference type="ARBA" id="ARBA00023163"/>
    </source>
</evidence>
<dbReference type="Gene3D" id="1.10.10.10">
    <property type="entry name" value="Winged helix-like DNA-binding domain superfamily/Winged helix DNA-binding domain"/>
    <property type="match status" value="1"/>
</dbReference>
<accession>A0ABU0CBY4</accession>
<evidence type="ECO:0000256" key="2">
    <source>
        <dbReference type="ARBA" id="ARBA00023125"/>
    </source>
</evidence>
<feature type="domain" description="HTH iclR-type" evidence="4">
    <location>
        <begin position="17"/>
        <end position="78"/>
    </location>
</feature>
<evidence type="ECO:0000313" key="6">
    <source>
        <dbReference type="EMBL" id="MDQ0327441.1"/>
    </source>
</evidence>